<organism evidence="3 4">
    <name type="scientific">Clonostachys solani</name>
    <dbReference type="NCBI Taxonomy" id="160281"/>
    <lineage>
        <taxon>Eukaryota</taxon>
        <taxon>Fungi</taxon>
        <taxon>Dikarya</taxon>
        <taxon>Ascomycota</taxon>
        <taxon>Pezizomycotina</taxon>
        <taxon>Sordariomycetes</taxon>
        <taxon>Hypocreomycetidae</taxon>
        <taxon>Hypocreales</taxon>
        <taxon>Bionectriaceae</taxon>
        <taxon>Clonostachys</taxon>
    </lineage>
</organism>
<reference evidence="4" key="1">
    <citation type="submission" date="2019-06" db="EMBL/GenBank/DDBJ databases">
        <authorList>
            <person name="Broberg M."/>
        </authorList>
    </citation>
    <scope>NUCLEOTIDE SEQUENCE [LARGE SCALE GENOMIC DNA]</scope>
</reference>
<keyword evidence="2" id="KW-0812">Transmembrane</keyword>
<evidence type="ECO:0000313" key="3">
    <source>
        <dbReference type="EMBL" id="CAH0048794.1"/>
    </source>
</evidence>
<name>A0A9N9Z4J3_9HYPO</name>
<proteinExistence type="predicted"/>
<evidence type="ECO:0000256" key="2">
    <source>
        <dbReference type="SAM" id="Phobius"/>
    </source>
</evidence>
<keyword evidence="2" id="KW-1133">Transmembrane helix</keyword>
<accession>A0A9N9Z4J3</accession>
<dbReference type="AlphaFoldDB" id="A0A9N9Z4J3"/>
<feature type="transmembrane region" description="Helical" evidence="2">
    <location>
        <begin position="46"/>
        <end position="71"/>
    </location>
</feature>
<dbReference type="Proteomes" id="UP000775872">
    <property type="component" value="Unassembled WGS sequence"/>
</dbReference>
<dbReference type="EMBL" id="CABFOC020000035">
    <property type="protein sequence ID" value="CAH0048794.1"/>
    <property type="molecule type" value="Genomic_DNA"/>
</dbReference>
<protein>
    <submittedName>
        <fullName evidence="3">Uncharacterized protein</fullName>
    </submittedName>
</protein>
<dbReference type="OrthoDB" id="5151266at2759"/>
<sequence>MPAIQIETTAAALVAAANHVLAERDDDDNFKVIPSTYGGLYNSLNPGVVAGIVLGSVAGFLLLLFICYSALGFGPPIFSKSQGSMVEVRVRRTSRASHSSRRTSRHTRSPKSRPGPSIVSADSYEVRTYERVPFLPAVKPGAFSIEYTNKDIIMFLRRAIR</sequence>
<evidence type="ECO:0000256" key="1">
    <source>
        <dbReference type="SAM" id="MobiDB-lite"/>
    </source>
</evidence>
<evidence type="ECO:0000313" key="4">
    <source>
        <dbReference type="Proteomes" id="UP000775872"/>
    </source>
</evidence>
<feature type="compositionally biased region" description="Basic residues" evidence="1">
    <location>
        <begin position="91"/>
        <end position="111"/>
    </location>
</feature>
<keyword evidence="2" id="KW-0472">Membrane</keyword>
<reference evidence="3 4" key="2">
    <citation type="submission" date="2021-10" db="EMBL/GenBank/DDBJ databases">
        <authorList>
            <person name="Piombo E."/>
        </authorList>
    </citation>
    <scope>NUCLEOTIDE SEQUENCE [LARGE SCALE GENOMIC DNA]</scope>
</reference>
<gene>
    <name evidence="3" type="ORF">CSOL1703_00000741</name>
</gene>
<comment type="caution">
    <text evidence="3">The sequence shown here is derived from an EMBL/GenBank/DDBJ whole genome shotgun (WGS) entry which is preliminary data.</text>
</comment>
<feature type="region of interest" description="Disordered" evidence="1">
    <location>
        <begin position="89"/>
        <end position="119"/>
    </location>
</feature>
<keyword evidence="4" id="KW-1185">Reference proteome</keyword>